<proteinExistence type="predicted"/>
<dbReference type="OrthoDB" id="9981968at2"/>
<gene>
    <name evidence="1" type="ORF">AWB64_01264</name>
</gene>
<dbReference type="RefSeq" id="WP_157766592.1">
    <property type="nucleotide sequence ID" value="NZ_FCOC02000002.1"/>
</dbReference>
<sequence>MVAIVFAFAGLFFGIKSLLSGEYFSAGSSIICGGMVATAVTLRNFDVLSSNWWEVGACLCTAVSLFGAFAESPALDMERQEIQNEIWQQSAELAFGVYGTRVLATEVTAEAENLLKSCAMQATLDLQATTVNAQKALYLGPTASLLEASAELTSKPPPQDCLAAFANFNRAHPELFIRVTRKHAEWLRRHKIIG</sequence>
<reference evidence="1 2" key="1">
    <citation type="submission" date="2016-01" db="EMBL/GenBank/DDBJ databases">
        <authorList>
            <person name="Oliw E.H."/>
        </authorList>
    </citation>
    <scope>NUCLEOTIDE SEQUENCE [LARGE SCALE GENOMIC DNA]</scope>
    <source>
        <strain evidence="1">LMG 22029</strain>
    </source>
</reference>
<name>A0A158FFR0_CABSO</name>
<dbReference type="EMBL" id="FCOC02000002">
    <property type="protein sequence ID" value="SAL18575.1"/>
    <property type="molecule type" value="Genomic_DNA"/>
</dbReference>
<organism evidence="1 2">
    <name type="scientific">Caballeronia sordidicola</name>
    <name type="common">Burkholderia sordidicola</name>
    <dbReference type="NCBI Taxonomy" id="196367"/>
    <lineage>
        <taxon>Bacteria</taxon>
        <taxon>Pseudomonadati</taxon>
        <taxon>Pseudomonadota</taxon>
        <taxon>Betaproteobacteria</taxon>
        <taxon>Burkholderiales</taxon>
        <taxon>Burkholderiaceae</taxon>
        <taxon>Caballeronia</taxon>
    </lineage>
</organism>
<dbReference type="AlphaFoldDB" id="A0A158FFR0"/>
<dbReference type="Proteomes" id="UP000054893">
    <property type="component" value="Unassembled WGS sequence"/>
</dbReference>
<evidence type="ECO:0000313" key="2">
    <source>
        <dbReference type="Proteomes" id="UP000054893"/>
    </source>
</evidence>
<accession>A0A158FFR0</accession>
<protein>
    <submittedName>
        <fullName evidence="1">Uncharacterized protein</fullName>
    </submittedName>
</protein>
<evidence type="ECO:0000313" key="1">
    <source>
        <dbReference type="EMBL" id="SAL18575.1"/>
    </source>
</evidence>